<evidence type="ECO:0000256" key="10">
    <source>
        <dbReference type="RuleBase" id="RU363032"/>
    </source>
</evidence>
<keyword evidence="13" id="KW-1185">Reference proteome</keyword>
<evidence type="ECO:0000313" key="12">
    <source>
        <dbReference type="EMBL" id="MBW6397970.1"/>
    </source>
</evidence>
<dbReference type="EMBL" id="JAHYBZ010000003">
    <property type="protein sequence ID" value="MBW6397970.1"/>
    <property type="molecule type" value="Genomic_DNA"/>
</dbReference>
<comment type="function">
    <text evidence="1">Part of the binding-protein-dependent transport system for glutamine; probably responsible for the translocation of the substrate across the membrane.</text>
</comment>
<keyword evidence="9 10" id="KW-0472">Membrane</keyword>
<keyword evidence="6 10" id="KW-0812">Transmembrane</keyword>
<dbReference type="InterPro" id="IPR000515">
    <property type="entry name" value="MetI-like"/>
</dbReference>
<keyword evidence="8 10" id="KW-1133">Transmembrane helix</keyword>
<evidence type="ECO:0000256" key="5">
    <source>
        <dbReference type="ARBA" id="ARBA00022475"/>
    </source>
</evidence>
<proteinExistence type="inferred from homology"/>
<dbReference type="InterPro" id="IPR043429">
    <property type="entry name" value="ArtM/GltK/GlnP/TcyL/YhdX-like"/>
</dbReference>
<dbReference type="CDD" id="cd06261">
    <property type="entry name" value="TM_PBP2"/>
    <property type="match status" value="1"/>
</dbReference>
<evidence type="ECO:0000256" key="2">
    <source>
        <dbReference type="ARBA" id="ARBA00004429"/>
    </source>
</evidence>
<dbReference type="Pfam" id="PF00528">
    <property type="entry name" value="BPD_transp_1"/>
    <property type="match status" value="1"/>
</dbReference>
<comment type="subcellular location">
    <subcellularLocation>
        <location evidence="2">Cell inner membrane</location>
        <topology evidence="2">Multi-pass membrane protein</topology>
    </subcellularLocation>
    <subcellularLocation>
        <location evidence="10">Cell membrane</location>
        <topology evidence="10">Multi-pass membrane protein</topology>
    </subcellularLocation>
</comment>
<evidence type="ECO:0000313" key="13">
    <source>
        <dbReference type="Proteomes" id="UP001196565"/>
    </source>
</evidence>
<evidence type="ECO:0000256" key="8">
    <source>
        <dbReference type="ARBA" id="ARBA00022989"/>
    </source>
</evidence>
<evidence type="ECO:0000256" key="4">
    <source>
        <dbReference type="ARBA" id="ARBA00022448"/>
    </source>
</evidence>
<comment type="similarity">
    <text evidence="3">Belongs to the binding-protein-dependent transport system permease family. HisMQ subfamily.</text>
</comment>
<dbReference type="PROSITE" id="PS50928">
    <property type="entry name" value="ABC_TM1"/>
    <property type="match status" value="1"/>
</dbReference>
<dbReference type="RefSeq" id="WP_219762595.1">
    <property type="nucleotide sequence ID" value="NZ_JAHYBZ010000003.1"/>
</dbReference>
<feature type="domain" description="ABC transmembrane type-1" evidence="11">
    <location>
        <begin position="21"/>
        <end position="210"/>
    </location>
</feature>
<protein>
    <submittedName>
        <fullName evidence="12">Amino acid ABC transporter permease</fullName>
    </submittedName>
</protein>
<keyword evidence="7" id="KW-0029">Amino-acid transport</keyword>
<evidence type="ECO:0000256" key="9">
    <source>
        <dbReference type="ARBA" id="ARBA00023136"/>
    </source>
</evidence>
<gene>
    <name evidence="12" type="ORF">KPL78_08945</name>
</gene>
<feature type="transmembrane region" description="Helical" evidence="10">
    <location>
        <begin position="20"/>
        <end position="42"/>
    </location>
</feature>
<dbReference type="PANTHER" id="PTHR30614">
    <property type="entry name" value="MEMBRANE COMPONENT OF AMINO ACID ABC TRANSPORTER"/>
    <property type="match status" value="1"/>
</dbReference>
<dbReference type="Proteomes" id="UP001196565">
    <property type="component" value="Unassembled WGS sequence"/>
</dbReference>
<dbReference type="PANTHER" id="PTHR30614:SF20">
    <property type="entry name" value="GLUTAMINE TRANSPORT SYSTEM PERMEASE PROTEIN GLNP"/>
    <property type="match status" value="1"/>
</dbReference>
<evidence type="ECO:0000256" key="6">
    <source>
        <dbReference type="ARBA" id="ARBA00022692"/>
    </source>
</evidence>
<feature type="transmembrane region" description="Helical" evidence="10">
    <location>
        <begin position="90"/>
        <end position="110"/>
    </location>
</feature>
<dbReference type="NCBIfam" id="TIGR01726">
    <property type="entry name" value="HEQRo_perm_3TM"/>
    <property type="match status" value="1"/>
</dbReference>
<feature type="transmembrane region" description="Helical" evidence="10">
    <location>
        <begin position="122"/>
        <end position="140"/>
    </location>
</feature>
<organism evidence="12 13">
    <name type="scientific">Roseomonas alba</name>
    <dbReference type="NCBI Taxonomy" id="2846776"/>
    <lineage>
        <taxon>Bacteria</taxon>
        <taxon>Pseudomonadati</taxon>
        <taxon>Pseudomonadota</taxon>
        <taxon>Alphaproteobacteria</taxon>
        <taxon>Acetobacterales</taxon>
        <taxon>Roseomonadaceae</taxon>
        <taxon>Roseomonas</taxon>
    </lineage>
</organism>
<feature type="transmembrane region" description="Helical" evidence="10">
    <location>
        <begin position="192"/>
        <end position="213"/>
    </location>
</feature>
<dbReference type="Gene3D" id="1.10.3720.10">
    <property type="entry name" value="MetI-like"/>
    <property type="match status" value="1"/>
</dbReference>
<reference evidence="12 13" key="1">
    <citation type="submission" date="2021-07" db="EMBL/GenBank/DDBJ databases">
        <authorList>
            <person name="So Y."/>
        </authorList>
    </citation>
    <scope>NUCLEOTIDE SEQUENCE [LARGE SCALE GENOMIC DNA]</scope>
    <source>
        <strain evidence="12 13">HJA6</strain>
    </source>
</reference>
<dbReference type="InterPro" id="IPR010065">
    <property type="entry name" value="AA_ABC_transptr_permease_3TM"/>
</dbReference>
<evidence type="ECO:0000259" key="11">
    <source>
        <dbReference type="PROSITE" id="PS50928"/>
    </source>
</evidence>
<keyword evidence="4 10" id="KW-0813">Transport</keyword>
<evidence type="ECO:0000256" key="1">
    <source>
        <dbReference type="ARBA" id="ARBA00003159"/>
    </source>
</evidence>
<dbReference type="InterPro" id="IPR035906">
    <property type="entry name" value="MetI-like_sf"/>
</dbReference>
<keyword evidence="5" id="KW-1003">Cell membrane</keyword>
<evidence type="ECO:0000256" key="7">
    <source>
        <dbReference type="ARBA" id="ARBA00022970"/>
    </source>
</evidence>
<sequence length="221" mass="24595">MDHEWDFAFLLDQRDFILRGLMATLRLAAACVAAGIVLGLVFASARLSRSAAMRFIGTAYVEFFRNIPVLVQIFWCYFALPILTGMQPDAFVAASVAISLYAGAYLAEIFRSGIQSIEKGQWEAARAIGFGHVALMRWVVLPQAVRHVIPPLTNQVMEIVKTTTVASTIAYGELLYSAKVLSDQEFRPIESYTAVGAFFIVLLTLVSLLSSFLERRLRRHV</sequence>
<comment type="caution">
    <text evidence="12">The sequence shown here is derived from an EMBL/GenBank/DDBJ whole genome shotgun (WGS) entry which is preliminary data.</text>
</comment>
<feature type="transmembrane region" description="Helical" evidence="10">
    <location>
        <begin position="63"/>
        <end position="84"/>
    </location>
</feature>
<evidence type="ECO:0000256" key="3">
    <source>
        <dbReference type="ARBA" id="ARBA00010072"/>
    </source>
</evidence>
<dbReference type="SUPFAM" id="SSF161098">
    <property type="entry name" value="MetI-like"/>
    <property type="match status" value="1"/>
</dbReference>
<name>A0ABS7A9G5_9PROT</name>
<accession>A0ABS7A9G5</accession>